<dbReference type="Proteomes" id="UP000237684">
    <property type="component" value="Unassembled WGS sequence"/>
</dbReference>
<evidence type="ECO:0000313" key="2">
    <source>
        <dbReference type="EMBL" id="PQV64950.1"/>
    </source>
</evidence>
<reference evidence="2 3" key="1">
    <citation type="journal article" date="2018" name="Syst. Appl. Microbiol.">
        <title>Abditibacterium utsteinense sp. nov., the first cultivated member of candidate phylum FBP, isolated from ice-free Antarctic soil samples.</title>
        <authorList>
            <person name="Tahon G."/>
            <person name="Tytgat B."/>
            <person name="Lebbe L."/>
            <person name="Carlier A."/>
            <person name="Willems A."/>
        </authorList>
    </citation>
    <scope>NUCLEOTIDE SEQUENCE [LARGE SCALE GENOMIC DNA]</scope>
    <source>
        <strain evidence="2 3">LMG 29911</strain>
    </source>
</reference>
<feature type="transmembrane region" description="Helical" evidence="1">
    <location>
        <begin position="91"/>
        <end position="115"/>
    </location>
</feature>
<evidence type="ECO:0000256" key="1">
    <source>
        <dbReference type="SAM" id="Phobius"/>
    </source>
</evidence>
<comment type="caution">
    <text evidence="2">The sequence shown here is derived from an EMBL/GenBank/DDBJ whole genome shotgun (WGS) entry which is preliminary data.</text>
</comment>
<accession>A0A2S8SVX9</accession>
<gene>
    <name evidence="2" type="ORF">B1R32_103218</name>
</gene>
<evidence type="ECO:0000313" key="3">
    <source>
        <dbReference type="Proteomes" id="UP000237684"/>
    </source>
</evidence>
<keyword evidence="1" id="KW-1133">Transmembrane helix</keyword>
<keyword evidence="1" id="KW-0812">Transmembrane</keyword>
<feature type="transmembrane region" description="Helical" evidence="1">
    <location>
        <begin position="17"/>
        <end position="38"/>
    </location>
</feature>
<proteinExistence type="predicted"/>
<protein>
    <submittedName>
        <fullName evidence="2">Uncharacterized protein</fullName>
    </submittedName>
</protein>
<dbReference type="AlphaFoldDB" id="A0A2S8SVX9"/>
<keyword evidence="3" id="KW-1185">Reference proteome</keyword>
<sequence>MAFAVAFGVFVHADATFYLGQIAFVVPLVLCSSALFFVPDRWAKKGALKFLHYPLPDWDVLLLGVASHRNWISHSPLLPAALMGAAWKWPVLASFGWFSALLLGSCLGIGSHLFWDCVGSARHKIVVVPYWFALREAPSRLWLLSGAAICLCIAWAWESARGGTFADAFASAQKLGL</sequence>
<name>A0A2S8SVX9_9BACT</name>
<dbReference type="EMBL" id="NIGF01000003">
    <property type="protein sequence ID" value="PQV64950.1"/>
    <property type="molecule type" value="Genomic_DNA"/>
</dbReference>
<dbReference type="InParanoid" id="A0A2S8SVX9"/>
<feature type="transmembrane region" description="Helical" evidence="1">
    <location>
        <begin position="141"/>
        <end position="157"/>
    </location>
</feature>
<keyword evidence="1" id="KW-0472">Membrane</keyword>
<organism evidence="2 3">
    <name type="scientific">Abditibacterium utsteinense</name>
    <dbReference type="NCBI Taxonomy" id="1960156"/>
    <lineage>
        <taxon>Bacteria</taxon>
        <taxon>Pseudomonadati</taxon>
        <taxon>Abditibacteriota</taxon>
        <taxon>Abditibacteriia</taxon>
        <taxon>Abditibacteriales</taxon>
        <taxon>Abditibacteriaceae</taxon>
        <taxon>Abditibacterium</taxon>
    </lineage>
</organism>